<proteinExistence type="inferred from homology"/>
<keyword evidence="7" id="KW-0472">Membrane</keyword>
<evidence type="ECO:0000256" key="7">
    <source>
        <dbReference type="ARBA" id="ARBA00023136"/>
    </source>
</evidence>
<dbReference type="PANTHER" id="PTHR31658:SF0">
    <property type="entry name" value="CONSERVED OLIGOMERIC GOLGI COMPLEX SUBUNIT 1"/>
    <property type="match status" value="1"/>
</dbReference>
<dbReference type="EMBL" id="CP034208">
    <property type="protein sequence ID" value="QBZ62966.1"/>
    <property type="molecule type" value="Genomic_DNA"/>
</dbReference>
<dbReference type="GO" id="GO:0017119">
    <property type="term" value="C:Golgi transport complex"/>
    <property type="evidence" value="ECO:0007669"/>
    <property type="project" value="InterPro"/>
</dbReference>
<evidence type="ECO:0000256" key="1">
    <source>
        <dbReference type="ARBA" id="ARBA00004395"/>
    </source>
</evidence>
<name>A0A4P7NLK2_PYROR</name>
<feature type="compositionally biased region" description="Basic and acidic residues" evidence="8">
    <location>
        <begin position="745"/>
        <end position="768"/>
    </location>
</feature>
<evidence type="ECO:0000256" key="2">
    <source>
        <dbReference type="ARBA" id="ARBA00006653"/>
    </source>
</evidence>
<organism evidence="9 10">
    <name type="scientific">Pyricularia oryzae</name>
    <name type="common">Rice blast fungus</name>
    <name type="synonym">Magnaporthe oryzae</name>
    <dbReference type="NCBI Taxonomy" id="318829"/>
    <lineage>
        <taxon>Eukaryota</taxon>
        <taxon>Fungi</taxon>
        <taxon>Dikarya</taxon>
        <taxon>Ascomycota</taxon>
        <taxon>Pezizomycotina</taxon>
        <taxon>Sordariomycetes</taxon>
        <taxon>Sordariomycetidae</taxon>
        <taxon>Magnaporthales</taxon>
        <taxon>Pyriculariaceae</taxon>
        <taxon>Pyricularia</taxon>
    </lineage>
</organism>
<dbReference type="Pfam" id="PF08700">
    <property type="entry name" value="VPS51_Exo84_N"/>
    <property type="match status" value="1"/>
</dbReference>
<evidence type="ECO:0000256" key="6">
    <source>
        <dbReference type="ARBA" id="ARBA00023034"/>
    </source>
</evidence>
<gene>
    <name evidence="9" type="ORF">PoMZ_11857</name>
</gene>
<feature type="compositionally biased region" description="Basic and acidic residues" evidence="8">
    <location>
        <begin position="713"/>
        <end position="736"/>
    </location>
</feature>
<comment type="similarity">
    <text evidence="2">Belongs to the COG1 family.</text>
</comment>
<comment type="subcellular location">
    <subcellularLocation>
        <location evidence="1">Golgi apparatus membrane</location>
        <topology evidence="1">Peripheral membrane protein</topology>
    </subcellularLocation>
</comment>
<dbReference type="AlphaFoldDB" id="A0A4P7NLK2"/>
<protein>
    <recommendedName>
        <fullName evidence="3">Conserved oligomeric Golgi complex subunit 1</fullName>
    </recommendedName>
</protein>
<sequence length="842" mass="93054">MAAPTMDLSTITSAEQVFTSPSNTLPQIRAIHKALHTQIDDRASRLRTQVGTSYRDLLGTADAIVRMRRDMAEVQSVLGRMGGRCGRAVVGAKAEGLQRFVGLGEYEPGKDDGDDEEDVGDADGLLSAKGRKLSVAARARLLDACALAARRVLRTGEAKRGDRLLIAAKVLLLSRLVGKSLSEGGDLVDPQVRASIDASWKSLRRRIERVLEVVDEELVGRDDVVKALCAYSLATNAGCREVLGFFLRVRARAMTLAFALDEDSEHEGDGGQSSKAALTCLRLFTRTMLDVQALMPTKLVEALKGLKKKAILEDEALLKLEGLRLDLSARWCGDEIRYYKPYIRHDDIEGKQAKEMLTGWAERGGETLIKGLERTLTRLHDLGAVLELRSSVLQCWIRDGGRIRGYDPAVMLDQLRTAINTYTLEMLAGKVHKLRLVGSEMSATLDGWRAGVTDEQRGLWDDEGMDLSLSGGAALFTQDVVARLYGRNDAVSKAVNCYESWHQVVKEVDERVKVLRKQRWDNDADEIEDEETIEQRQQILSSEDPQTLQDQLSKSLETAFRELDEQVSGLWKSQQADDQNRGHVAMYLARVLRDVRSRLPDEVKTAKTLGASLIPQLHEVIVKTVVAAPLEDFTKKALVRTSVVGRSLWEGEDPALPSMPSAGVFTLLRALVASMGDAGLDLWSPTAVVALKSYLRGQLREAWLEAANQHNSSEGKLEEKKSAESAEEEKPERSEGADADEEDEGAKGDEEKAASTEDDQAADKTHVSAEQRKELFTQWLYDVLFLQGSLGSANGASKDELKDLEDAMYKQTELANDAARKQMSKSAQEYWKRTSLLFGLLA</sequence>
<evidence type="ECO:0000313" key="9">
    <source>
        <dbReference type="EMBL" id="QBZ62966.1"/>
    </source>
</evidence>
<dbReference type="GO" id="GO:0006891">
    <property type="term" value="P:intra-Golgi vesicle-mediated transport"/>
    <property type="evidence" value="ECO:0007669"/>
    <property type="project" value="InterPro"/>
</dbReference>
<keyword evidence="5" id="KW-0653">Protein transport</keyword>
<evidence type="ECO:0000256" key="8">
    <source>
        <dbReference type="SAM" id="MobiDB-lite"/>
    </source>
</evidence>
<evidence type="ECO:0000313" key="10">
    <source>
        <dbReference type="Proteomes" id="UP000294847"/>
    </source>
</evidence>
<dbReference type="GO" id="GO:0015031">
    <property type="term" value="P:protein transport"/>
    <property type="evidence" value="ECO:0007669"/>
    <property type="project" value="UniProtKB-KW"/>
</dbReference>
<dbReference type="Proteomes" id="UP000294847">
    <property type="component" value="Chromosome 5"/>
</dbReference>
<reference evidence="9 10" key="1">
    <citation type="journal article" date="2019" name="Mol. Biol. Evol.">
        <title>Blast fungal genomes show frequent chromosomal changes, gene gains and losses, and effector gene turnover.</title>
        <authorList>
            <person name="Gomez Luciano L.B."/>
            <person name="Jason Tsai I."/>
            <person name="Chuma I."/>
            <person name="Tosa Y."/>
            <person name="Chen Y.H."/>
            <person name="Li J.Y."/>
            <person name="Li M.Y."/>
            <person name="Jade Lu M.Y."/>
            <person name="Nakayashiki H."/>
            <person name="Li W.H."/>
        </authorList>
    </citation>
    <scope>NUCLEOTIDE SEQUENCE [LARGE SCALE GENOMIC DNA]</scope>
    <source>
        <strain evidence="9">MZ5-1-6</strain>
    </source>
</reference>
<dbReference type="PANTHER" id="PTHR31658">
    <property type="entry name" value="CONSERVED OLIGOMERIC GOLGI COMPLEX SUBUNIT 1"/>
    <property type="match status" value="1"/>
</dbReference>
<keyword evidence="4" id="KW-0813">Transport</keyword>
<dbReference type="InterPro" id="IPR033370">
    <property type="entry name" value="COG1"/>
</dbReference>
<evidence type="ECO:0000256" key="5">
    <source>
        <dbReference type="ARBA" id="ARBA00022927"/>
    </source>
</evidence>
<keyword evidence="6" id="KW-0333">Golgi apparatus</keyword>
<dbReference type="GO" id="GO:0000139">
    <property type="term" value="C:Golgi membrane"/>
    <property type="evidence" value="ECO:0007669"/>
    <property type="project" value="UniProtKB-SubCell"/>
</dbReference>
<accession>A0A4P7NLK2</accession>
<feature type="region of interest" description="Disordered" evidence="8">
    <location>
        <begin position="708"/>
        <end position="768"/>
    </location>
</feature>
<evidence type="ECO:0000256" key="4">
    <source>
        <dbReference type="ARBA" id="ARBA00022448"/>
    </source>
</evidence>
<evidence type="ECO:0000256" key="3">
    <source>
        <dbReference type="ARBA" id="ARBA00020978"/>
    </source>
</evidence>